<gene>
    <name evidence="2" type="ORF">GIB67_034657</name>
</gene>
<evidence type="ECO:0000259" key="1">
    <source>
        <dbReference type="PROSITE" id="PS50076"/>
    </source>
</evidence>
<dbReference type="OrthoDB" id="552049at2759"/>
<dbReference type="InterPro" id="IPR001623">
    <property type="entry name" value="DnaJ_domain"/>
</dbReference>
<dbReference type="InterPro" id="IPR050817">
    <property type="entry name" value="DjlA_DnaK_co-chaperone"/>
</dbReference>
<organism evidence="2 3">
    <name type="scientific">Kingdonia uniflora</name>
    <dbReference type="NCBI Taxonomy" id="39325"/>
    <lineage>
        <taxon>Eukaryota</taxon>
        <taxon>Viridiplantae</taxon>
        <taxon>Streptophyta</taxon>
        <taxon>Embryophyta</taxon>
        <taxon>Tracheophyta</taxon>
        <taxon>Spermatophyta</taxon>
        <taxon>Magnoliopsida</taxon>
        <taxon>Ranunculales</taxon>
        <taxon>Circaeasteraceae</taxon>
        <taxon>Kingdonia</taxon>
    </lineage>
</organism>
<dbReference type="EMBL" id="JACGCM010000377">
    <property type="protein sequence ID" value="KAF6172805.1"/>
    <property type="molecule type" value="Genomic_DNA"/>
</dbReference>
<sequence>MAVAVGTMSGGSCSWMKGSRCLKKKNRNTTTTSGVCCASSFGGGDQYYRTLRVQPGASETEVRKAFRQLALQYHPDVCKGSNCGVQFHRINEAYDVVMRTLRGELSNVGIFNQTSNDEEVYDDEGDDEDWTGWEGAWVPDYTSHNSPYIYVD</sequence>
<dbReference type="Gene3D" id="1.10.287.110">
    <property type="entry name" value="DnaJ domain"/>
    <property type="match status" value="1"/>
</dbReference>
<dbReference type="InterPro" id="IPR036869">
    <property type="entry name" value="J_dom_sf"/>
</dbReference>
<dbReference type="Pfam" id="PF00226">
    <property type="entry name" value="DnaJ"/>
    <property type="match status" value="1"/>
</dbReference>
<dbReference type="SMART" id="SM00271">
    <property type="entry name" value="DnaJ"/>
    <property type="match status" value="1"/>
</dbReference>
<feature type="domain" description="J" evidence="1">
    <location>
        <begin position="46"/>
        <end position="125"/>
    </location>
</feature>
<name>A0A7J7P045_9MAGN</name>
<reference evidence="2 3" key="1">
    <citation type="journal article" date="2020" name="IScience">
        <title>Genome Sequencing of the Endangered Kingdonia uniflora (Circaeasteraceae, Ranunculales) Reveals Potential Mechanisms of Evolutionary Specialization.</title>
        <authorList>
            <person name="Sun Y."/>
            <person name="Deng T."/>
            <person name="Zhang A."/>
            <person name="Moore M.J."/>
            <person name="Landis J.B."/>
            <person name="Lin N."/>
            <person name="Zhang H."/>
            <person name="Zhang X."/>
            <person name="Huang J."/>
            <person name="Zhang X."/>
            <person name="Sun H."/>
            <person name="Wang H."/>
        </authorList>
    </citation>
    <scope>NUCLEOTIDE SEQUENCE [LARGE SCALE GENOMIC DNA]</scope>
    <source>
        <strain evidence="2">TB1705</strain>
        <tissue evidence="2">Leaf</tissue>
    </source>
</reference>
<dbReference type="Proteomes" id="UP000541444">
    <property type="component" value="Unassembled WGS sequence"/>
</dbReference>
<comment type="caution">
    <text evidence="2">The sequence shown here is derived from an EMBL/GenBank/DDBJ whole genome shotgun (WGS) entry which is preliminary data.</text>
</comment>
<dbReference type="PROSITE" id="PS50076">
    <property type="entry name" value="DNAJ_2"/>
    <property type="match status" value="1"/>
</dbReference>
<keyword evidence="3" id="KW-1185">Reference proteome</keyword>
<dbReference type="PANTHER" id="PTHR24074">
    <property type="entry name" value="CO-CHAPERONE PROTEIN DJLA"/>
    <property type="match status" value="1"/>
</dbReference>
<evidence type="ECO:0000313" key="2">
    <source>
        <dbReference type="EMBL" id="KAF6172805.1"/>
    </source>
</evidence>
<dbReference type="SUPFAM" id="SSF46565">
    <property type="entry name" value="Chaperone J-domain"/>
    <property type="match status" value="1"/>
</dbReference>
<protein>
    <recommendedName>
        <fullName evidence="1">J domain-containing protein</fullName>
    </recommendedName>
</protein>
<dbReference type="PRINTS" id="PR00625">
    <property type="entry name" value="JDOMAIN"/>
</dbReference>
<dbReference type="AlphaFoldDB" id="A0A7J7P045"/>
<dbReference type="CDD" id="cd06257">
    <property type="entry name" value="DnaJ"/>
    <property type="match status" value="1"/>
</dbReference>
<accession>A0A7J7P045</accession>
<proteinExistence type="predicted"/>
<evidence type="ECO:0000313" key="3">
    <source>
        <dbReference type="Proteomes" id="UP000541444"/>
    </source>
</evidence>